<dbReference type="Pfam" id="PF08901">
    <property type="entry name" value="DUF1847"/>
    <property type="match status" value="1"/>
</dbReference>
<dbReference type="Proteomes" id="UP000178435">
    <property type="component" value="Unassembled WGS sequence"/>
</dbReference>
<evidence type="ECO:0000313" key="2">
    <source>
        <dbReference type="Proteomes" id="UP000178435"/>
    </source>
</evidence>
<evidence type="ECO:0000313" key="1">
    <source>
        <dbReference type="EMBL" id="OGL47118.1"/>
    </source>
</evidence>
<dbReference type="EMBL" id="MGDF01000017">
    <property type="protein sequence ID" value="OGL47118.1"/>
    <property type="molecule type" value="Genomic_DNA"/>
</dbReference>
<protein>
    <recommendedName>
        <fullName evidence="3">Metal-binding protein</fullName>
    </recommendedName>
</protein>
<dbReference type="AlphaFoldDB" id="A0A1F7S1F5"/>
<gene>
    <name evidence="1" type="ORF">A2149_06860</name>
</gene>
<comment type="caution">
    <text evidence="1">The sequence shown here is derived from an EMBL/GenBank/DDBJ whole genome shotgun (WGS) entry which is preliminary data.</text>
</comment>
<name>A0A1F7S1F5_9BACT</name>
<proteinExistence type="predicted"/>
<evidence type="ECO:0008006" key="3">
    <source>
        <dbReference type="Google" id="ProtNLM"/>
    </source>
</evidence>
<accession>A0A1F7S1F5</accession>
<dbReference type="InterPro" id="IPR014997">
    <property type="entry name" value="DUF1847"/>
</dbReference>
<organism evidence="1 2">
    <name type="scientific">Candidatus Schekmanbacteria bacterium RBG_16_38_11</name>
    <dbReference type="NCBI Taxonomy" id="1817880"/>
    <lineage>
        <taxon>Bacteria</taxon>
        <taxon>Candidatus Schekmaniibacteriota</taxon>
    </lineage>
</organism>
<sequence>MKNLICASCNIKNCMKDVKGEDPEYCPTIIHSEEIKKSFKKYCKDPFTNKIALAAARVEGEGYGKWTRVKEAIEFAKKIEAKKIGIATCVGLLKEAQVLAGILKKNGFQVESICCKAGKIDKTKMGLKEDEKVRKGLFEPICNPIAQARLLNNAKTDLNLVVGLCIGHDILFLKNAQAPSTVLIVKDRVLGHNPAAAIYLSHSYYQGLK</sequence>
<reference evidence="1 2" key="1">
    <citation type="journal article" date="2016" name="Nat. Commun.">
        <title>Thousands of microbial genomes shed light on interconnected biogeochemical processes in an aquifer system.</title>
        <authorList>
            <person name="Anantharaman K."/>
            <person name="Brown C.T."/>
            <person name="Hug L.A."/>
            <person name="Sharon I."/>
            <person name="Castelle C.J."/>
            <person name="Probst A.J."/>
            <person name="Thomas B.C."/>
            <person name="Singh A."/>
            <person name="Wilkins M.J."/>
            <person name="Karaoz U."/>
            <person name="Brodie E.L."/>
            <person name="Williams K.H."/>
            <person name="Hubbard S.S."/>
            <person name="Banfield J.F."/>
        </authorList>
    </citation>
    <scope>NUCLEOTIDE SEQUENCE [LARGE SCALE GENOMIC DNA]</scope>
</reference>